<proteinExistence type="evidence at transcript level"/>
<reference evidence="1" key="1">
    <citation type="journal article" date="2014" name="PLoS Negl. Trop. Dis.">
        <title>An updated insight into the Sialotranscriptome of Triatoma infestans: developmental stage and geographic variations.</title>
        <authorList>
            <person name="Schwarz A."/>
            <person name="Medrano-Mercado N."/>
            <person name="Schaub G.A."/>
            <person name="Struchiner C.J."/>
            <person name="Bargues M.D."/>
            <person name="Levy M.Z."/>
            <person name="Ribeiro J.M."/>
        </authorList>
    </citation>
    <scope>NUCLEOTIDE SEQUENCE</scope>
    <source>
        <strain evidence="1">Chile</strain>
        <tissue evidence="1">Salivary glands</tissue>
    </source>
</reference>
<evidence type="ECO:0000313" key="1">
    <source>
        <dbReference type="EMBL" id="JAC14007.1"/>
    </source>
</evidence>
<accession>A0A023EY69</accession>
<protein>
    <submittedName>
        <fullName evidence="1">Putative secreted protein</fullName>
    </submittedName>
</protein>
<dbReference type="EMBL" id="GBBI01004705">
    <property type="protein sequence ID" value="JAC14007.1"/>
    <property type="molecule type" value="mRNA"/>
</dbReference>
<name>A0A023EY69_TRIIF</name>
<dbReference type="AlphaFoldDB" id="A0A023EY69"/>
<feature type="non-terminal residue" evidence="1">
    <location>
        <position position="96"/>
    </location>
</feature>
<sequence length="96" mass="10816">MVSLCVFHSPSIHCLLIIIILSHARNAALFQDLNLAVSFMKKKDYWTMLKTIRNILLHFVVIDRFLVGCPIHAHQGSVDVWNSVDNTDLLSANSAI</sequence>
<organism evidence="1">
    <name type="scientific">Triatoma infestans</name>
    <name type="common">Assassin bug</name>
    <dbReference type="NCBI Taxonomy" id="30076"/>
    <lineage>
        <taxon>Eukaryota</taxon>
        <taxon>Metazoa</taxon>
        <taxon>Ecdysozoa</taxon>
        <taxon>Arthropoda</taxon>
        <taxon>Hexapoda</taxon>
        <taxon>Insecta</taxon>
        <taxon>Pterygota</taxon>
        <taxon>Neoptera</taxon>
        <taxon>Paraneoptera</taxon>
        <taxon>Hemiptera</taxon>
        <taxon>Heteroptera</taxon>
        <taxon>Panheteroptera</taxon>
        <taxon>Cimicomorpha</taxon>
        <taxon>Reduviidae</taxon>
        <taxon>Triatominae</taxon>
        <taxon>Triatoma</taxon>
    </lineage>
</organism>